<accession>A0A317VVT7</accession>
<evidence type="ECO:0000313" key="3">
    <source>
        <dbReference type="Proteomes" id="UP000247233"/>
    </source>
</evidence>
<dbReference type="GeneID" id="37065837"/>
<dbReference type="RefSeq" id="XP_025397769.1">
    <property type="nucleotide sequence ID" value="XM_025543600.1"/>
</dbReference>
<proteinExistence type="predicted"/>
<dbReference type="Proteomes" id="UP000247233">
    <property type="component" value="Unassembled WGS sequence"/>
</dbReference>
<dbReference type="VEuPathDB" id="FungiDB:BO70DRAFT_363558"/>
<reference evidence="2 3" key="1">
    <citation type="submission" date="2016-12" db="EMBL/GenBank/DDBJ databases">
        <title>The genomes of Aspergillus section Nigri reveals drivers in fungal speciation.</title>
        <authorList>
            <consortium name="DOE Joint Genome Institute"/>
            <person name="Vesth T.C."/>
            <person name="Nybo J."/>
            <person name="Theobald S."/>
            <person name="Brandl J."/>
            <person name="Frisvad J.C."/>
            <person name="Nielsen K.F."/>
            <person name="Lyhne E.K."/>
            <person name="Kogle M.E."/>
            <person name="Kuo A."/>
            <person name="Riley R."/>
            <person name="Clum A."/>
            <person name="Nolan M."/>
            <person name="Lipzen A."/>
            <person name="Salamov A."/>
            <person name="Henrissat B."/>
            <person name="Wiebenga A."/>
            <person name="De Vries R.P."/>
            <person name="Grigoriev I.V."/>
            <person name="Mortensen U.H."/>
            <person name="Andersen M.R."/>
            <person name="Baker S.E."/>
        </authorList>
    </citation>
    <scope>NUCLEOTIDE SEQUENCE [LARGE SCALE GENOMIC DNA]</scope>
    <source>
        <strain evidence="2 3">CBS 117.55</strain>
    </source>
</reference>
<evidence type="ECO:0000256" key="1">
    <source>
        <dbReference type="SAM" id="Phobius"/>
    </source>
</evidence>
<keyword evidence="3" id="KW-1185">Reference proteome</keyword>
<protein>
    <submittedName>
        <fullName evidence="2">Uncharacterized protein</fullName>
    </submittedName>
</protein>
<organism evidence="2 3">
    <name type="scientific">Aspergillus heteromorphus CBS 117.55</name>
    <dbReference type="NCBI Taxonomy" id="1448321"/>
    <lineage>
        <taxon>Eukaryota</taxon>
        <taxon>Fungi</taxon>
        <taxon>Dikarya</taxon>
        <taxon>Ascomycota</taxon>
        <taxon>Pezizomycotina</taxon>
        <taxon>Eurotiomycetes</taxon>
        <taxon>Eurotiomycetidae</taxon>
        <taxon>Eurotiales</taxon>
        <taxon>Aspergillaceae</taxon>
        <taxon>Aspergillus</taxon>
        <taxon>Aspergillus subgen. Circumdati</taxon>
    </lineage>
</organism>
<sequence length="57" mass="6453">MSSALPLLSLHPAPRLLFLKLLKLLPSVPQSFLGMLSVALFFSIFPLQWKGELFVIW</sequence>
<evidence type="ECO:0000313" key="2">
    <source>
        <dbReference type="EMBL" id="PWY77008.1"/>
    </source>
</evidence>
<dbReference type="EMBL" id="MSFL01000019">
    <property type="protein sequence ID" value="PWY77008.1"/>
    <property type="molecule type" value="Genomic_DNA"/>
</dbReference>
<comment type="caution">
    <text evidence="2">The sequence shown here is derived from an EMBL/GenBank/DDBJ whole genome shotgun (WGS) entry which is preliminary data.</text>
</comment>
<feature type="transmembrane region" description="Helical" evidence="1">
    <location>
        <begin position="31"/>
        <end position="49"/>
    </location>
</feature>
<name>A0A317VVT7_9EURO</name>
<gene>
    <name evidence="2" type="ORF">BO70DRAFT_363558</name>
</gene>
<keyword evidence="1" id="KW-0472">Membrane</keyword>
<dbReference type="AlphaFoldDB" id="A0A317VVT7"/>
<keyword evidence="1" id="KW-0812">Transmembrane</keyword>
<keyword evidence="1" id="KW-1133">Transmembrane helix</keyword>